<evidence type="ECO:0000313" key="1">
    <source>
        <dbReference type="EMBL" id="SDK51928.1"/>
    </source>
</evidence>
<proteinExistence type="predicted"/>
<protein>
    <recommendedName>
        <fullName evidence="3">D-inositol 3-phosphate glycosyltransferase</fullName>
    </recommendedName>
</protein>
<dbReference type="Proteomes" id="UP000198701">
    <property type="component" value="Unassembled WGS sequence"/>
</dbReference>
<accession>A0A1G9CJY0</accession>
<name>A0A1G9CJY0_9MICO</name>
<evidence type="ECO:0008006" key="3">
    <source>
        <dbReference type="Google" id="ProtNLM"/>
    </source>
</evidence>
<organism evidence="1 2">
    <name type="scientific">Cryobacterium psychrotolerans</name>
    <dbReference type="NCBI Taxonomy" id="386301"/>
    <lineage>
        <taxon>Bacteria</taxon>
        <taxon>Bacillati</taxon>
        <taxon>Actinomycetota</taxon>
        <taxon>Actinomycetes</taxon>
        <taxon>Micrococcales</taxon>
        <taxon>Microbacteriaceae</taxon>
        <taxon>Cryobacterium</taxon>
    </lineage>
</organism>
<dbReference type="AlphaFoldDB" id="A0A1G9CJY0"/>
<evidence type="ECO:0000313" key="2">
    <source>
        <dbReference type="Proteomes" id="UP000198701"/>
    </source>
</evidence>
<sequence>MSTPPRILCISFSNFLADSRVLRQLEVLRKFGSVTTIGYGEAPPGVAEHIRVDSALPSLPQTPLGVLKLAVRAYRSVVLDAPAMQSALKLLAGREFDLVVANEARALPLAHRIAQGAPVWGDMHEWAPEERTHVLSWRLLVAPFMTWVCARYLPGTTVVSTINGSIAKLYEEQFGVQSRIVRNAIGFQDLSPSPMQEGRIRLVHSGGAVPGRSIETLIEATKRLDDRFTLDLYLVKARGSDSYWDSLVALASESDRVRVHDPVAPADLPRVLNAYDVGVFVLPPRTTNHRLMLPNKFFDFVQARLALVFSPAVETDVLLREHDLGRLTAGFSVDDLVAVLCDLTEQDVARYKANAHRAAEVLNSREDERAQEQILTELLAPVH</sequence>
<dbReference type="RefSeq" id="WP_167738570.1">
    <property type="nucleotide sequence ID" value="NZ_FNFU01000007.1"/>
</dbReference>
<dbReference type="Gene3D" id="3.40.50.2000">
    <property type="entry name" value="Glycogen Phosphorylase B"/>
    <property type="match status" value="1"/>
</dbReference>
<keyword evidence="2" id="KW-1185">Reference proteome</keyword>
<dbReference type="SUPFAM" id="SSF53756">
    <property type="entry name" value="UDP-Glycosyltransferase/glycogen phosphorylase"/>
    <property type="match status" value="1"/>
</dbReference>
<dbReference type="EMBL" id="FNFU01000007">
    <property type="protein sequence ID" value="SDK51928.1"/>
    <property type="molecule type" value="Genomic_DNA"/>
</dbReference>
<gene>
    <name evidence="1" type="ORF">SAMN05216282_10782</name>
</gene>
<dbReference type="STRING" id="386301.SAMN05216282_10782"/>
<reference evidence="1 2" key="1">
    <citation type="submission" date="2016-10" db="EMBL/GenBank/DDBJ databases">
        <authorList>
            <person name="de Groot N.N."/>
        </authorList>
    </citation>
    <scope>NUCLEOTIDE SEQUENCE [LARGE SCALE GENOMIC DNA]</scope>
    <source>
        <strain evidence="1 2">CGMCC 1.5382</strain>
    </source>
</reference>